<dbReference type="WBParaSite" id="ASIM_0001030201-mRNA-1">
    <property type="protein sequence ID" value="ASIM_0001030201-mRNA-1"/>
    <property type="gene ID" value="ASIM_0001030201"/>
</dbReference>
<dbReference type="PROSITE" id="PS50279">
    <property type="entry name" value="BPTI_KUNITZ_2"/>
    <property type="match status" value="1"/>
</dbReference>
<dbReference type="Gene3D" id="4.10.410.10">
    <property type="entry name" value="Pancreatic trypsin inhibitor Kunitz domain"/>
    <property type="match status" value="2"/>
</dbReference>
<proteinExistence type="predicted"/>
<dbReference type="PANTHER" id="PTHR47248">
    <property type="entry name" value="PROTEIN CBG06772"/>
    <property type="match status" value="1"/>
</dbReference>
<dbReference type="SMART" id="SM00131">
    <property type="entry name" value="KU"/>
    <property type="match status" value="2"/>
</dbReference>
<feature type="domain" description="BPTI/Kunitz inhibitor" evidence="2">
    <location>
        <begin position="84"/>
        <end position="149"/>
    </location>
</feature>
<dbReference type="AlphaFoldDB" id="A0A0M3JRE9"/>
<dbReference type="PRINTS" id="PR00759">
    <property type="entry name" value="BASICPTASE"/>
</dbReference>
<protein>
    <submittedName>
        <fullName evidence="3">BPTI/Kunitz inhibitor domain-containing protein</fullName>
    </submittedName>
</protein>
<dbReference type="InterPro" id="IPR052861">
    <property type="entry name" value="BPTI/Kunitz_domain"/>
</dbReference>
<feature type="region of interest" description="Disordered" evidence="1">
    <location>
        <begin position="1"/>
        <end position="46"/>
    </location>
</feature>
<dbReference type="InterPro" id="IPR036880">
    <property type="entry name" value="Kunitz_BPTI_sf"/>
</dbReference>
<evidence type="ECO:0000256" key="1">
    <source>
        <dbReference type="SAM" id="MobiDB-lite"/>
    </source>
</evidence>
<reference evidence="3" key="1">
    <citation type="submission" date="2017-02" db="UniProtKB">
        <authorList>
            <consortium name="WormBaseParasite"/>
        </authorList>
    </citation>
    <scope>IDENTIFICATION</scope>
</reference>
<dbReference type="InterPro" id="IPR020901">
    <property type="entry name" value="Prtase_inh_Kunz-CS"/>
</dbReference>
<dbReference type="Pfam" id="PF00014">
    <property type="entry name" value="Kunitz_BPTI"/>
    <property type="match status" value="2"/>
</dbReference>
<accession>A0A0M3JRE9</accession>
<dbReference type="GO" id="GO:0004867">
    <property type="term" value="F:serine-type endopeptidase inhibitor activity"/>
    <property type="evidence" value="ECO:0007669"/>
    <property type="project" value="InterPro"/>
</dbReference>
<evidence type="ECO:0000313" key="3">
    <source>
        <dbReference type="WBParaSite" id="ASIM_0001030201-mRNA-1"/>
    </source>
</evidence>
<dbReference type="PROSITE" id="PS00280">
    <property type="entry name" value="BPTI_KUNITZ_1"/>
    <property type="match status" value="2"/>
</dbReference>
<evidence type="ECO:0000259" key="2">
    <source>
        <dbReference type="PROSITE" id="PS50279"/>
    </source>
</evidence>
<organism evidence="3">
    <name type="scientific">Anisakis simplex</name>
    <name type="common">Herring worm</name>
    <dbReference type="NCBI Taxonomy" id="6269"/>
    <lineage>
        <taxon>Eukaryota</taxon>
        <taxon>Metazoa</taxon>
        <taxon>Ecdysozoa</taxon>
        <taxon>Nematoda</taxon>
        <taxon>Chromadorea</taxon>
        <taxon>Rhabditida</taxon>
        <taxon>Spirurina</taxon>
        <taxon>Ascaridomorpha</taxon>
        <taxon>Ascaridoidea</taxon>
        <taxon>Anisakidae</taxon>
        <taxon>Anisakis</taxon>
        <taxon>Anisakis simplex complex</taxon>
    </lineage>
</organism>
<dbReference type="PANTHER" id="PTHR47248:SF7">
    <property type="entry name" value="BPTI_KUNITZ INHIBITOR DOMAIN-CONTAINING PROTEIN"/>
    <property type="match status" value="1"/>
</dbReference>
<dbReference type="CDD" id="cd00109">
    <property type="entry name" value="Kunitz-type"/>
    <property type="match status" value="2"/>
</dbReference>
<dbReference type="InterPro" id="IPR002223">
    <property type="entry name" value="Kunitz_BPTI"/>
</dbReference>
<dbReference type="SUPFAM" id="SSF57362">
    <property type="entry name" value="BPTI-like"/>
    <property type="match status" value="2"/>
</dbReference>
<name>A0A0M3JRE9_ANISI</name>
<sequence length="288" mass="31307">LQKFAVVGYSPREDHPPRWGGNWKGRAPTKKSGSGPTEGSPRGGIHQSAVGATQLKSRGVKLSEPVPQRGPLQRFYFNASIGKCLAFIYNGCGGNDNRFDTLQQCQQLCSKGQYFYYNAEWQSCMTFIYTGCGGNANKFLTREQCEAHCQYADGSACLGPVPSIIPEDNDGDCTNTTCPEGYQCAYGFGFIECCNSTIKNAVSEAYASKCPDGSQAGGVSKDYFMATFAASCDDLMCNSDQRCVQVSQFFAKCCSDNTTILSPSETMVESGRRMHTLPCKQYSSPTTP</sequence>